<keyword evidence="4" id="KW-1185">Reference proteome</keyword>
<reference evidence="3" key="1">
    <citation type="journal article" date="2020" name="J Insects Food Feed">
        <title>The yellow mealworm (Tenebrio molitor) genome: a resource for the emerging insects as food and feed industry.</title>
        <authorList>
            <person name="Eriksson T."/>
            <person name="Andere A."/>
            <person name="Kelstrup H."/>
            <person name="Emery V."/>
            <person name="Picard C."/>
        </authorList>
    </citation>
    <scope>NUCLEOTIDE SEQUENCE</scope>
    <source>
        <strain evidence="3">Stoneville</strain>
        <tissue evidence="3">Whole head</tissue>
    </source>
</reference>
<feature type="compositionally biased region" description="Basic residues" evidence="1">
    <location>
        <begin position="1"/>
        <end position="12"/>
    </location>
</feature>
<accession>A0A8J6HMP8</accession>
<evidence type="ECO:0000313" key="3">
    <source>
        <dbReference type="EMBL" id="KAH0817232.1"/>
    </source>
</evidence>
<dbReference type="EMBL" id="JABDTM020020024">
    <property type="protein sequence ID" value="KAH0817232.1"/>
    <property type="molecule type" value="Genomic_DNA"/>
</dbReference>
<reference evidence="3" key="2">
    <citation type="submission" date="2021-08" db="EMBL/GenBank/DDBJ databases">
        <authorList>
            <person name="Eriksson T."/>
        </authorList>
    </citation>
    <scope>NUCLEOTIDE SEQUENCE</scope>
    <source>
        <strain evidence="3">Stoneville</strain>
        <tissue evidence="3">Whole head</tissue>
    </source>
</reference>
<name>A0A8J6HMP8_TENMO</name>
<dbReference type="InterPro" id="IPR039353">
    <property type="entry name" value="TF_Adf1"/>
</dbReference>
<gene>
    <name evidence="3" type="ORF">GEV33_005560</name>
</gene>
<evidence type="ECO:0000313" key="4">
    <source>
        <dbReference type="Proteomes" id="UP000719412"/>
    </source>
</evidence>
<feature type="compositionally biased region" description="Acidic residues" evidence="1">
    <location>
        <begin position="179"/>
        <end position="189"/>
    </location>
</feature>
<dbReference type="AlphaFoldDB" id="A0A8J6HMP8"/>
<feature type="region of interest" description="Disordered" evidence="1">
    <location>
        <begin position="169"/>
        <end position="200"/>
    </location>
</feature>
<proteinExistence type="predicted"/>
<dbReference type="GO" id="GO:0006357">
    <property type="term" value="P:regulation of transcription by RNA polymerase II"/>
    <property type="evidence" value="ECO:0007669"/>
    <property type="project" value="TreeGrafter"/>
</dbReference>
<comment type="caution">
    <text evidence="3">The sequence shown here is derived from an EMBL/GenBank/DDBJ whole genome shotgun (WGS) entry which is preliminary data.</text>
</comment>
<dbReference type="PANTHER" id="PTHR12243">
    <property type="entry name" value="MADF DOMAIN TRANSCRIPTION FACTOR"/>
    <property type="match status" value="1"/>
</dbReference>
<dbReference type="Pfam" id="PF10545">
    <property type="entry name" value="MADF_DNA_bdg"/>
    <property type="match status" value="1"/>
</dbReference>
<feature type="region of interest" description="Disordered" evidence="1">
    <location>
        <begin position="1"/>
        <end position="29"/>
    </location>
</feature>
<sequence>MPRRSQKERRSKHEQAGNTQDTSPGGNSWKILFGGDVASLDLETSEPTFQDQALECNFIEESSDNCKVFVCNRMRDGSVCEAETQLYIPVSNNRIVFSAINSTKQVSSQVRARGQEMHKKWANLRTCFRRELNAQKNTKSGQATTKRHKYIYFDKSLFLLPCIENRPTEGNLAPTGHPEEEEDDDEDVNESFTSSSTPIV</sequence>
<feature type="compositionally biased region" description="Polar residues" evidence="1">
    <location>
        <begin position="16"/>
        <end position="26"/>
    </location>
</feature>
<dbReference type="GO" id="GO:0005634">
    <property type="term" value="C:nucleus"/>
    <property type="evidence" value="ECO:0007669"/>
    <property type="project" value="TreeGrafter"/>
</dbReference>
<organism evidence="3 4">
    <name type="scientific">Tenebrio molitor</name>
    <name type="common">Yellow mealworm beetle</name>
    <dbReference type="NCBI Taxonomy" id="7067"/>
    <lineage>
        <taxon>Eukaryota</taxon>
        <taxon>Metazoa</taxon>
        <taxon>Ecdysozoa</taxon>
        <taxon>Arthropoda</taxon>
        <taxon>Hexapoda</taxon>
        <taxon>Insecta</taxon>
        <taxon>Pterygota</taxon>
        <taxon>Neoptera</taxon>
        <taxon>Endopterygota</taxon>
        <taxon>Coleoptera</taxon>
        <taxon>Polyphaga</taxon>
        <taxon>Cucujiformia</taxon>
        <taxon>Tenebrionidae</taxon>
        <taxon>Tenebrio</taxon>
    </lineage>
</organism>
<dbReference type="GO" id="GO:0005667">
    <property type="term" value="C:transcription regulator complex"/>
    <property type="evidence" value="ECO:0007669"/>
    <property type="project" value="TreeGrafter"/>
</dbReference>
<feature type="domain" description="MADF" evidence="2">
    <location>
        <begin position="104"/>
        <end position="159"/>
    </location>
</feature>
<protein>
    <recommendedName>
        <fullName evidence="2">MADF domain-containing protein</fullName>
    </recommendedName>
</protein>
<dbReference type="PANTHER" id="PTHR12243:SF69">
    <property type="entry name" value="SI:CH73-59F11.3"/>
    <property type="match status" value="1"/>
</dbReference>
<evidence type="ECO:0000256" key="1">
    <source>
        <dbReference type="SAM" id="MobiDB-lite"/>
    </source>
</evidence>
<dbReference type="Proteomes" id="UP000719412">
    <property type="component" value="Unassembled WGS sequence"/>
</dbReference>
<dbReference type="InterPro" id="IPR006578">
    <property type="entry name" value="MADF-dom"/>
</dbReference>
<feature type="compositionally biased region" description="Polar residues" evidence="1">
    <location>
        <begin position="190"/>
        <end position="200"/>
    </location>
</feature>
<evidence type="ECO:0000259" key="2">
    <source>
        <dbReference type="Pfam" id="PF10545"/>
    </source>
</evidence>